<dbReference type="InterPro" id="IPR002035">
    <property type="entry name" value="VWF_A"/>
</dbReference>
<dbReference type="PANTHER" id="PTHR46785">
    <property type="entry name" value="VON WILLEBRAND FACTOR A DOMAIN-CONTAINING PROTEIN 3B"/>
    <property type="match status" value="1"/>
</dbReference>
<gene>
    <name evidence="4" type="ORF">ATI61_11890</name>
</gene>
<evidence type="ECO:0000259" key="3">
    <source>
        <dbReference type="PROSITE" id="PS50234"/>
    </source>
</evidence>
<evidence type="ECO:0000256" key="2">
    <source>
        <dbReference type="SAM" id="SignalP"/>
    </source>
</evidence>
<dbReference type="RefSeq" id="WP_169800728.1">
    <property type="nucleotide sequence ID" value="NZ_CP011509.1"/>
</dbReference>
<evidence type="ECO:0000313" key="4">
    <source>
        <dbReference type="EMBL" id="REG22885.1"/>
    </source>
</evidence>
<dbReference type="Pfam" id="PF14771">
    <property type="entry name" value="DUF4476"/>
    <property type="match status" value="3"/>
</dbReference>
<accession>A0ABX9JN64</accession>
<sequence length="477" mass="52269">MNLSSCLVLCLTLAALLPAPARAMDGALFQQLEARVDDEHLSDAKLTLLKTAASTNTFTCAQVARLVERFSFGEDKLEALSTFKDRIEDPENKRKLVTLFSFDDEKEKAKALLAHIQKAAPVAPSAAPAATDSASTSVSASSRGSSTGEMTPLLVNQVGAWPDADVRTLAAALQKEDFTDGKMNVLQTAISSRPEGFTSAQIQQLVPSLTLSDDMVRAVKMMDEHILGMTSHEVRGVLGTYAFNDDKLKVLRVLKDAITDAENKFIILDEFTFGAHKEEARKILETIKPRSPVYGTIRSKRAIFVVDVSGSMEARFTTNRGESLTRLQFVQRELQAVLKEQLPEDAKFNLVVFSTRVRTWKPRLVAATPQSVQEAVQYVGALQQGGGTNIHGALEKAFAHTEVDAVYFLTDGMPTDGKKKAHAEILEDVAAWNARRKVVVNTVAFLMGSFHNDNKPRSRELMLQLAKATGGVYRAIE</sequence>
<protein>
    <submittedName>
        <fullName evidence="4">Uncharacterized protein DUF4476</fullName>
    </submittedName>
</protein>
<dbReference type="InterPro" id="IPR036465">
    <property type="entry name" value="vWFA_dom_sf"/>
</dbReference>
<feature type="region of interest" description="Disordered" evidence="1">
    <location>
        <begin position="124"/>
        <end position="149"/>
    </location>
</feature>
<dbReference type="SMART" id="SM00327">
    <property type="entry name" value="VWA"/>
    <property type="match status" value="1"/>
</dbReference>
<feature type="chain" id="PRO_5047153038" evidence="2">
    <location>
        <begin position="24"/>
        <end position="477"/>
    </location>
</feature>
<evidence type="ECO:0000313" key="5">
    <source>
        <dbReference type="Proteomes" id="UP000256345"/>
    </source>
</evidence>
<dbReference type="Gene3D" id="3.40.50.410">
    <property type="entry name" value="von Willebrand factor, type A domain"/>
    <property type="match status" value="1"/>
</dbReference>
<keyword evidence="5" id="KW-1185">Reference proteome</keyword>
<reference evidence="4 5" key="1">
    <citation type="submission" date="2018-08" db="EMBL/GenBank/DDBJ databases">
        <title>Genomic Encyclopedia of Archaeal and Bacterial Type Strains, Phase II (KMG-II): from individual species to whole genera.</title>
        <authorList>
            <person name="Goeker M."/>
        </authorList>
    </citation>
    <scope>NUCLEOTIDE SEQUENCE [LARGE SCALE GENOMIC DNA]</scope>
    <source>
        <strain evidence="4 5">DSM 2261</strain>
    </source>
</reference>
<dbReference type="PROSITE" id="PS50234">
    <property type="entry name" value="VWFA"/>
    <property type="match status" value="1"/>
</dbReference>
<dbReference type="EMBL" id="QUMU01000018">
    <property type="protein sequence ID" value="REG22885.1"/>
    <property type="molecule type" value="Genomic_DNA"/>
</dbReference>
<dbReference type="SUPFAM" id="SSF53300">
    <property type="entry name" value="vWA-like"/>
    <property type="match status" value="1"/>
</dbReference>
<name>A0ABX9JN64_9BACT</name>
<keyword evidence="2" id="KW-0732">Signal</keyword>
<feature type="compositionally biased region" description="Low complexity" evidence="1">
    <location>
        <begin position="124"/>
        <end position="147"/>
    </location>
</feature>
<organism evidence="4 5">
    <name type="scientific">Archangium gephyra</name>
    <dbReference type="NCBI Taxonomy" id="48"/>
    <lineage>
        <taxon>Bacteria</taxon>
        <taxon>Pseudomonadati</taxon>
        <taxon>Myxococcota</taxon>
        <taxon>Myxococcia</taxon>
        <taxon>Myxococcales</taxon>
        <taxon>Cystobacterineae</taxon>
        <taxon>Archangiaceae</taxon>
        <taxon>Archangium</taxon>
    </lineage>
</organism>
<comment type="caution">
    <text evidence="4">The sequence shown here is derived from an EMBL/GenBank/DDBJ whole genome shotgun (WGS) entry which is preliminary data.</text>
</comment>
<dbReference type="InterPro" id="IPR028011">
    <property type="entry name" value="DUF4476"/>
</dbReference>
<feature type="domain" description="VWFA" evidence="3">
    <location>
        <begin position="301"/>
        <end position="477"/>
    </location>
</feature>
<evidence type="ECO:0000256" key="1">
    <source>
        <dbReference type="SAM" id="MobiDB-lite"/>
    </source>
</evidence>
<feature type="signal peptide" evidence="2">
    <location>
        <begin position="1"/>
        <end position="23"/>
    </location>
</feature>
<proteinExistence type="predicted"/>
<dbReference type="PANTHER" id="PTHR46785:SF1">
    <property type="entry name" value="VON WILLEBRAND FACTOR A DOMAIN-CONTAINING PROTEIN 3B"/>
    <property type="match status" value="1"/>
</dbReference>
<dbReference type="Proteomes" id="UP000256345">
    <property type="component" value="Unassembled WGS sequence"/>
</dbReference>
<dbReference type="Pfam" id="PF13768">
    <property type="entry name" value="VWA_3"/>
    <property type="match status" value="1"/>
</dbReference>